<feature type="region of interest" description="Disordered" evidence="8">
    <location>
        <begin position="352"/>
        <end position="373"/>
    </location>
</feature>
<reference evidence="10 11" key="1">
    <citation type="submission" date="2018-05" db="EMBL/GenBank/DDBJ databases">
        <title>Kangiella spongicola genome sequence.</title>
        <authorList>
            <person name="Maclea K.S."/>
            <person name="Goen A.E."/>
            <person name="Kelley C."/>
            <person name="Underriner A."/>
            <person name="Silverwood T."/>
            <person name="Trachtenberg A.M."/>
        </authorList>
    </citation>
    <scope>NUCLEOTIDE SEQUENCE [LARGE SCALE GENOMIC DNA]</scope>
    <source>
        <strain evidence="10 11">ATCC BAA-2076</strain>
    </source>
</reference>
<evidence type="ECO:0000256" key="9">
    <source>
        <dbReference type="SAM" id="Phobius"/>
    </source>
</evidence>
<dbReference type="GO" id="GO:0055085">
    <property type="term" value="P:transmembrane transport"/>
    <property type="evidence" value="ECO:0007669"/>
    <property type="project" value="TreeGrafter"/>
</dbReference>
<dbReference type="OrthoDB" id="5562213at2"/>
<keyword evidence="4" id="KW-1003">Cell membrane</keyword>
<feature type="transmembrane region" description="Helical" evidence="9">
    <location>
        <begin position="12"/>
        <end position="32"/>
    </location>
</feature>
<name>A0A318D1T2_9GAMM</name>
<feature type="transmembrane region" description="Helical" evidence="9">
    <location>
        <begin position="156"/>
        <end position="177"/>
    </location>
</feature>
<dbReference type="AlphaFoldDB" id="A0A318D1T2"/>
<comment type="caution">
    <text evidence="10">The sequence shown here is derived from an EMBL/GenBank/DDBJ whole genome shotgun (WGS) entry which is preliminary data.</text>
</comment>
<keyword evidence="5 9" id="KW-0812">Transmembrane</keyword>
<evidence type="ECO:0000256" key="4">
    <source>
        <dbReference type="ARBA" id="ARBA00022475"/>
    </source>
</evidence>
<evidence type="ECO:0000256" key="3">
    <source>
        <dbReference type="ARBA" id="ARBA00022448"/>
    </source>
</evidence>
<dbReference type="EMBL" id="QICH01000002">
    <property type="protein sequence ID" value="PXF62951.1"/>
    <property type="molecule type" value="Genomic_DNA"/>
</dbReference>
<evidence type="ECO:0000256" key="6">
    <source>
        <dbReference type="ARBA" id="ARBA00022989"/>
    </source>
</evidence>
<dbReference type="InterPro" id="IPR002549">
    <property type="entry name" value="AI-2E-like"/>
</dbReference>
<evidence type="ECO:0000256" key="2">
    <source>
        <dbReference type="ARBA" id="ARBA00009773"/>
    </source>
</evidence>
<feature type="transmembrane region" description="Helical" evidence="9">
    <location>
        <begin position="240"/>
        <end position="266"/>
    </location>
</feature>
<organism evidence="10 11">
    <name type="scientific">Kangiella spongicola</name>
    <dbReference type="NCBI Taxonomy" id="796379"/>
    <lineage>
        <taxon>Bacteria</taxon>
        <taxon>Pseudomonadati</taxon>
        <taxon>Pseudomonadota</taxon>
        <taxon>Gammaproteobacteria</taxon>
        <taxon>Kangiellales</taxon>
        <taxon>Kangiellaceae</taxon>
        <taxon>Kangiella</taxon>
    </lineage>
</organism>
<dbReference type="GO" id="GO:0005886">
    <property type="term" value="C:plasma membrane"/>
    <property type="evidence" value="ECO:0007669"/>
    <property type="project" value="UniProtKB-SubCell"/>
</dbReference>
<dbReference type="Proteomes" id="UP000247689">
    <property type="component" value="Unassembled WGS sequence"/>
</dbReference>
<protein>
    <submittedName>
        <fullName evidence="10">AI-2E family transporter</fullName>
    </submittedName>
</protein>
<keyword evidence="7 9" id="KW-0472">Membrane</keyword>
<feature type="compositionally biased region" description="Acidic residues" evidence="8">
    <location>
        <begin position="357"/>
        <end position="373"/>
    </location>
</feature>
<proteinExistence type="inferred from homology"/>
<accession>A0A318D1T2</accession>
<keyword evidence="3" id="KW-0813">Transport</keyword>
<comment type="similarity">
    <text evidence="2">Belongs to the autoinducer-2 exporter (AI-2E) (TC 2.A.86) family.</text>
</comment>
<evidence type="ECO:0000313" key="11">
    <source>
        <dbReference type="Proteomes" id="UP000247689"/>
    </source>
</evidence>
<keyword evidence="11" id="KW-1185">Reference proteome</keyword>
<dbReference type="Pfam" id="PF01594">
    <property type="entry name" value="AI-2E_transport"/>
    <property type="match status" value="1"/>
</dbReference>
<dbReference type="PANTHER" id="PTHR21716:SF53">
    <property type="entry name" value="PERMEASE PERM-RELATED"/>
    <property type="match status" value="1"/>
</dbReference>
<feature type="transmembrane region" description="Helical" evidence="9">
    <location>
        <begin position="278"/>
        <end position="301"/>
    </location>
</feature>
<feature type="transmembrane region" description="Helical" evidence="9">
    <location>
        <begin position="307"/>
        <end position="340"/>
    </location>
</feature>
<dbReference type="PANTHER" id="PTHR21716">
    <property type="entry name" value="TRANSMEMBRANE PROTEIN"/>
    <property type="match status" value="1"/>
</dbReference>
<evidence type="ECO:0000313" key="10">
    <source>
        <dbReference type="EMBL" id="PXF62951.1"/>
    </source>
</evidence>
<dbReference type="RefSeq" id="WP_110200754.1">
    <property type="nucleotide sequence ID" value="NZ_QICH01000002.1"/>
</dbReference>
<evidence type="ECO:0000256" key="5">
    <source>
        <dbReference type="ARBA" id="ARBA00022692"/>
    </source>
</evidence>
<feature type="transmembrane region" description="Helical" evidence="9">
    <location>
        <begin position="38"/>
        <end position="56"/>
    </location>
</feature>
<evidence type="ECO:0000256" key="7">
    <source>
        <dbReference type="ARBA" id="ARBA00023136"/>
    </source>
</evidence>
<feature type="transmembrane region" description="Helical" evidence="9">
    <location>
        <begin position="217"/>
        <end position="234"/>
    </location>
</feature>
<evidence type="ECO:0000256" key="1">
    <source>
        <dbReference type="ARBA" id="ARBA00004651"/>
    </source>
</evidence>
<keyword evidence="6 9" id="KW-1133">Transmembrane helix</keyword>
<gene>
    <name evidence="10" type="ORF">DL796_05730</name>
</gene>
<evidence type="ECO:0000256" key="8">
    <source>
        <dbReference type="SAM" id="MobiDB-lite"/>
    </source>
</evidence>
<sequence length="373" mass="41382">MNSIFTRWFQRNFSSPATVVLTMLIIVGFFVVLTVGDILAPILWALVIAYLLEWAVSTLQKHSISRLSSVLIVFSGFIGISIVIFLGLIPIIWKQGTRLITELPNIMLKLKEQVLELPDKYPNFITTEQVEAFITSLNTELGSLGEAILSASFSSLMSVASILVYIVLVPLLVFFFLKDRQVIFGWCSQWLPQERHLAESVWAEVNRQIGNYIRGKVLEIIIVGVVSYIAFAIMGLNYALLLGVCVGLSVLIPYVGAALVTIPVALIGFFQWGLTQDFYILMIVYLIIQILDGNVLVPLIFSEAVNLHPVAIIGAILLFGGLWGFWGVFFAIPLAILVNATLSAVKEHKEYQSAQESSDEDETLAIEQQPDAE</sequence>
<feature type="transmembrane region" description="Helical" evidence="9">
    <location>
        <begin position="68"/>
        <end position="93"/>
    </location>
</feature>
<comment type="subcellular location">
    <subcellularLocation>
        <location evidence="1">Cell membrane</location>
        <topology evidence="1">Multi-pass membrane protein</topology>
    </subcellularLocation>
</comment>